<keyword evidence="2" id="KW-0238">DNA-binding</keyword>
<dbReference type="InterPro" id="IPR011006">
    <property type="entry name" value="CheY-like_superfamily"/>
</dbReference>
<dbReference type="OrthoDB" id="3243323at2"/>
<dbReference type="GO" id="GO:0003677">
    <property type="term" value="F:DNA binding"/>
    <property type="evidence" value="ECO:0007669"/>
    <property type="project" value="UniProtKB-KW"/>
</dbReference>
<feature type="region of interest" description="Disordered" evidence="1">
    <location>
        <begin position="131"/>
        <end position="172"/>
    </location>
</feature>
<name>A0A430F7S5_9BIFI</name>
<evidence type="ECO:0000313" key="2">
    <source>
        <dbReference type="EMBL" id="RSX48851.1"/>
    </source>
</evidence>
<dbReference type="RefSeq" id="WP_126032007.1">
    <property type="nucleotide sequence ID" value="NZ_QXGI01000003.1"/>
</dbReference>
<evidence type="ECO:0000313" key="3">
    <source>
        <dbReference type="Proteomes" id="UP000288052"/>
    </source>
</evidence>
<accession>A0A430F7S5</accession>
<dbReference type="AlphaFoldDB" id="A0A430F7S5"/>
<evidence type="ECO:0000256" key="1">
    <source>
        <dbReference type="SAM" id="MobiDB-lite"/>
    </source>
</evidence>
<protein>
    <submittedName>
        <fullName evidence="2">DNA-binding response regulator</fullName>
    </submittedName>
</protein>
<sequence>MERRKTCLRRWRRTTRAAGSIDGYLKPQWPSISIHVLRGYEHDMASQCDESDIVLLDMHLIPRSGPAICRRLRAINDHAPVLGMICFAMEHYLDEITATGARGPMQKEQPVSMPKLVGLLVHGGMMGGFRTARDPHAANRTGAGPDGEGHCFRIPRPASSRPRNVRPPLNGR</sequence>
<comment type="caution">
    <text evidence="2">The sequence shown here is derived from an EMBL/GenBank/DDBJ whole genome shotgun (WGS) entry which is preliminary data.</text>
</comment>
<dbReference type="EMBL" id="QXGI01000003">
    <property type="protein sequence ID" value="RSX48851.1"/>
    <property type="molecule type" value="Genomic_DNA"/>
</dbReference>
<reference evidence="2 3" key="1">
    <citation type="submission" date="2018-09" db="EMBL/GenBank/DDBJ databases">
        <title>Characterization of the phylogenetic diversity of five novel species belonging to the genus Bifidobacterium.</title>
        <authorList>
            <person name="Lugli G.A."/>
            <person name="Duranti S."/>
            <person name="Milani C."/>
        </authorList>
    </citation>
    <scope>NUCLEOTIDE SEQUENCE [LARGE SCALE GENOMIC DNA]</scope>
    <source>
        <strain evidence="2 3">2020B</strain>
    </source>
</reference>
<gene>
    <name evidence="2" type="ORF">D2E22_0989</name>
</gene>
<keyword evidence="3" id="KW-1185">Reference proteome</keyword>
<dbReference type="Gene3D" id="3.40.50.2300">
    <property type="match status" value="1"/>
</dbReference>
<organism evidence="2 3">
    <name type="scientific">Bifidobacterium castoris</name>
    <dbReference type="NCBI Taxonomy" id="2306972"/>
    <lineage>
        <taxon>Bacteria</taxon>
        <taxon>Bacillati</taxon>
        <taxon>Actinomycetota</taxon>
        <taxon>Actinomycetes</taxon>
        <taxon>Bifidobacteriales</taxon>
        <taxon>Bifidobacteriaceae</taxon>
        <taxon>Bifidobacterium</taxon>
    </lineage>
</organism>
<proteinExistence type="predicted"/>
<dbReference type="SUPFAM" id="SSF52172">
    <property type="entry name" value="CheY-like"/>
    <property type="match status" value="1"/>
</dbReference>
<dbReference type="Proteomes" id="UP000288052">
    <property type="component" value="Unassembled WGS sequence"/>
</dbReference>